<dbReference type="Gene3D" id="3.40.50.300">
    <property type="entry name" value="P-loop containing nucleotide triphosphate hydrolases"/>
    <property type="match status" value="2"/>
</dbReference>
<evidence type="ECO:0000259" key="11">
    <source>
        <dbReference type="Pfam" id="PF17946"/>
    </source>
</evidence>
<dbReference type="PANTHER" id="PTHR30591:SF1">
    <property type="entry name" value="RECBCD ENZYME SUBUNIT RECC"/>
    <property type="match status" value="1"/>
</dbReference>
<keyword evidence="7 10" id="KW-0067">ATP-binding</keyword>
<dbReference type="PANTHER" id="PTHR30591">
    <property type="entry name" value="RECBCD ENZYME SUBUNIT RECC"/>
    <property type="match status" value="1"/>
</dbReference>
<keyword evidence="4 10" id="KW-0378">Hydrolase</keyword>
<evidence type="ECO:0000256" key="7">
    <source>
        <dbReference type="ARBA" id="ARBA00022840"/>
    </source>
</evidence>
<proteinExistence type="inferred from homology"/>
<dbReference type="GO" id="GO:0003677">
    <property type="term" value="F:DNA binding"/>
    <property type="evidence" value="ECO:0007669"/>
    <property type="project" value="UniProtKB-UniRule"/>
</dbReference>
<keyword evidence="6 10" id="KW-0269">Exonuclease</keyword>
<evidence type="ECO:0000256" key="2">
    <source>
        <dbReference type="ARBA" id="ARBA00022741"/>
    </source>
</evidence>
<dbReference type="EMBL" id="FUUY01000002">
    <property type="protein sequence ID" value="SJX21040.1"/>
    <property type="molecule type" value="Genomic_DNA"/>
</dbReference>
<keyword evidence="5 10" id="KW-0347">Helicase</keyword>
<dbReference type="GO" id="GO:0009338">
    <property type="term" value="C:exodeoxyribonuclease V complex"/>
    <property type="evidence" value="ECO:0007669"/>
    <property type="project" value="InterPro"/>
</dbReference>
<keyword evidence="3 10" id="KW-0227">DNA damage</keyword>
<dbReference type="Pfam" id="PF04257">
    <property type="entry name" value="Exonuc_V_gamma"/>
    <property type="match status" value="1"/>
</dbReference>
<comment type="function">
    <text evidence="10">A helicase/nuclease that prepares dsDNA breaks (DSB) for recombinational DNA repair. Binds to DSBs and unwinds DNA via a highly rapid and processive ATP-dependent bidirectional helicase activity. Unwinds dsDNA until it encounters a Chi (crossover hotspot instigator) sequence from the 3' direction. Cuts ssDNA a few nucleotides 3' to the Chi site. The properties and activities of the enzyme are changed at Chi. The Chi-altered holoenzyme produces a long 3'-ssDNA overhang and facilitates RecA-binding to the ssDNA for homologous DNA recombination and repair. Holoenzyme degrades any linearized DNA that is unable to undergo homologous recombination. In the holoenzyme this subunit recognizes the wild-type Chi sequence, and when added to isolated RecB increases its ATP-dependent helicase processivity.</text>
</comment>
<evidence type="ECO:0000256" key="10">
    <source>
        <dbReference type="HAMAP-Rule" id="MF_01486"/>
    </source>
</evidence>
<organism evidence="12 13">
    <name type="scientific">Acinetobacter johnsonii</name>
    <dbReference type="NCBI Taxonomy" id="40214"/>
    <lineage>
        <taxon>Bacteria</taxon>
        <taxon>Pseudomonadati</taxon>
        <taxon>Pseudomonadota</taxon>
        <taxon>Gammaproteobacteria</taxon>
        <taxon>Moraxellales</taxon>
        <taxon>Moraxellaceae</taxon>
        <taxon>Acinetobacter</taxon>
    </lineage>
</organism>
<reference evidence="12 13" key="1">
    <citation type="submission" date="2017-02" db="EMBL/GenBank/DDBJ databases">
        <authorList>
            <person name="Peterson S.W."/>
        </authorList>
    </citation>
    <scope>NUCLEOTIDE SEQUENCE [LARGE SCALE GENOMIC DNA]</scope>
    <source>
        <strain evidence="12">C6</strain>
    </source>
</reference>
<evidence type="ECO:0000256" key="1">
    <source>
        <dbReference type="ARBA" id="ARBA00022722"/>
    </source>
</evidence>
<protein>
    <recommendedName>
        <fullName evidence="10">RecBCD enzyme subunit RecC</fullName>
    </recommendedName>
    <alternativeName>
        <fullName evidence="10">Exonuclease V subunit RecC</fullName>
        <shortName evidence="10">ExoV subunit RecC</shortName>
    </alternativeName>
    <alternativeName>
        <fullName evidence="10">Helicase/nuclease RecBCD subunit RecC</fullName>
    </alternativeName>
</protein>
<evidence type="ECO:0000256" key="4">
    <source>
        <dbReference type="ARBA" id="ARBA00022801"/>
    </source>
</evidence>
<evidence type="ECO:0000313" key="13">
    <source>
        <dbReference type="Proteomes" id="UP000196240"/>
    </source>
</evidence>
<dbReference type="RefSeq" id="WP_087011227.1">
    <property type="nucleotide sequence ID" value="NZ_FUUY01000002.1"/>
</dbReference>
<sequence length="1226" mass="142224">MAIHVIQSQRIDVLLQAMQKTVFKPAKNAFQVLQAQHFIVPSPAVEAWLTQKLAEQQGISANTQFHHRIRGFQWSAYQWVLVDQKDEVRKANIPRLIIKWRVFQALKEFIQAELNPLEVDHPLYPIIQRIYASADRLQQGIDKQLKKQSMLYWVAEQVSRLFSFYMDYRGHCTKGCPPQNCRCQTNWLQAWGKNQPLDLEQMFFKTQQELSAFQLNQAYELEAWQRWLWQVVFHADFEQIQRIDTAFWDLLDQAETRDAALKKLPAQLVVFTVLDLAPKQLEFLHRLGQYIEIFIFHYNPSQEYWADSVDPNWKARYDARVKQRFIEKNPNANDAEIQQFFDEFTLNFNAETRESRHPLLTRFGKQARDHFSLLSSLSSGEDGVWADVFVDEYPETLLGKIQSDVLYLVEPTQHQYALAEHDDSIQIHVCHSSLRQLEVLKDQLTHWLAQGTADAPRRPSDILVLTPSLTELEPFIRSVFAPPPHEREALQKGHQLSKDSIYLPIKLAGVTQLDALNAWRAVLGRMVLVRGRFSIEDFADWLSLNATQQRYGLDMNMIERMTELLINAGFKRGLDAEHLKRSLAEGDEDYRYSLKFALDRLALGVAVPEHVLFHETLSYAQVQSSDFELIGILIEIYQDFKHRSEWMIAHEIRQRTTAETWLNRLMDDIREFEAAGVESLAAVYKMVKKQERMLTLASFYDEHDHHALRSLSLPLPYVLEEIQKTLEAQLDYAEPTGQITFSQIGQIRPVPYRLIVMLGLDSGKFPNRSAHLPFDLMDLLKPQLGDRSRLEDDQGAFLDALLLAQENIWLFYNGFDINDGEVRDPSTVLQEMIQHMAFIVQPDIQSKSVNATVDKHGVTVPAQLASLYHVHPLLPFDPRGFESEHSIRFQDQWFQVAKQLQYASGQRSSWVNTPYPKLEQDIQVLDSQQWIQDITFPARLYLKTLGVENLKPEEIPATQEPLLLNGLGRYAIRHFLQQHEAAADANLLMDQLPIGKVQDGVWQMSVLEQQRLLTRLQRYAPEATATTQQVWKVSEHLQINVTLAKFSAEKWVSVEASSARAKRRAKVWLEYLLWLAYVNLGEGGQQYQRIVVFSDRTILCTGVSSNQAREWLKPWLKAWEYAQTQPLVLPAALLLKIAEKDKTHEWQLNDQGQMVIADMDAIYKVWEEDGRFSGFSMTENEANKAHRDWQFILQEQDAKALLAHACEQFSYELYHPIFLHQQSLED</sequence>
<evidence type="ECO:0000256" key="3">
    <source>
        <dbReference type="ARBA" id="ARBA00022763"/>
    </source>
</evidence>
<comment type="miscellaneous">
    <text evidence="10">In the RecBCD complex, RecB has a slow 3'-5' helicase, an exonuclease activity and loads RecA onto ssDNA, RecD has a fast 5'-3' helicase activity, while RecC stimulates the ATPase and processivity of the RecB helicase and contributes to recognition of the Chi site.</text>
</comment>
<dbReference type="SUPFAM" id="SSF52980">
    <property type="entry name" value="Restriction endonuclease-like"/>
    <property type="match status" value="1"/>
</dbReference>
<dbReference type="GO" id="GO:0005524">
    <property type="term" value="F:ATP binding"/>
    <property type="evidence" value="ECO:0007669"/>
    <property type="project" value="UniProtKB-UniRule"/>
</dbReference>
<dbReference type="InterPro" id="IPR027417">
    <property type="entry name" value="P-loop_NTPase"/>
</dbReference>
<feature type="domain" description="RecC C-terminal" evidence="11">
    <location>
        <begin position="928"/>
        <end position="1140"/>
    </location>
</feature>
<dbReference type="GO" id="GO:0003678">
    <property type="term" value="F:DNA helicase activity"/>
    <property type="evidence" value="ECO:0007669"/>
    <property type="project" value="UniProtKB-UniRule"/>
</dbReference>
<dbReference type="InterPro" id="IPR041500">
    <property type="entry name" value="RecC_C"/>
</dbReference>
<keyword evidence="2 10" id="KW-0547">Nucleotide-binding</keyword>
<evidence type="ECO:0000256" key="5">
    <source>
        <dbReference type="ARBA" id="ARBA00022806"/>
    </source>
</evidence>
<dbReference type="HAMAP" id="MF_01486">
    <property type="entry name" value="RecC"/>
    <property type="match status" value="1"/>
</dbReference>
<dbReference type="Proteomes" id="UP000196240">
    <property type="component" value="Unassembled WGS sequence"/>
</dbReference>
<dbReference type="AlphaFoldDB" id="A0A1R7Q9V7"/>
<evidence type="ECO:0000256" key="8">
    <source>
        <dbReference type="ARBA" id="ARBA00023125"/>
    </source>
</evidence>
<keyword evidence="9 10" id="KW-0234">DNA repair</keyword>
<dbReference type="InterPro" id="IPR006697">
    <property type="entry name" value="RecC"/>
</dbReference>
<evidence type="ECO:0000256" key="9">
    <source>
        <dbReference type="ARBA" id="ARBA00023204"/>
    </source>
</evidence>
<dbReference type="InterPro" id="IPR011335">
    <property type="entry name" value="Restrct_endonuc-II-like"/>
</dbReference>
<keyword evidence="8 10" id="KW-0238">DNA-binding</keyword>
<comment type="similarity">
    <text evidence="10">Belongs to the RecC family.</text>
</comment>
<comment type="subunit">
    <text evidence="10">Heterotrimer of RecB, RecC and RecD. All subunits contribute to DNA-binding.</text>
</comment>
<evidence type="ECO:0000256" key="6">
    <source>
        <dbReference type="ARBA" id="ARBA00022839"/>
    </source>
</evidence>
<name>A0A1R7Q9V7_ACIJO</name>
<dbReference type="Pfam" id="PF17946">
    <property type="entry name" value="RecC_C"/>
    <property type="match status" value="1"/>
</dbReference>
<accession>A0A1R7Q9V7</accession>
<dbReference type="PIRSF" id="PIRSF000980">
    <property type="entry name" value="RecC"/>
    <property type="match status" value="1"/>
</dbReference>
<dbReference type="Gene3D" id="3.40.50.10930">
    <property type="match status" value="2"/>
</dbReference>
<dbReference type="GO" id="GO:0008854">
    <property type="term" value="F:exodeoxyribonuclease V activity"/>
    <property type="evidence" value="ECO:0007669"/>
    <property type="project" value="InterPro"/>
</dbReference>
<keyword evidence="1 10" id="KW-0540">Nuclease</keyword>
<dbReference type="SUPFAM" id="SSF52540">
    <property type="entry name" value="P-loop containing nucleoside triphosphate hydrolases"/>
    <property type="match status" value="2"/>
</dbReference>
<gene>
    <name evidence="10 12" type="primary">recC</name>
    <name evidence="12" type="ORF">ACNJC6_00646</name>
</gene>
<dbReference type="GO" id="GO:0000724">
    <property type="term" value="P:double-strand break repair via homologous recombination"/>
    <property type="evidence" value="ECO:0007669"/>
    <property type="project" value="UniProtKB-UniRule"/>
</dbReference>
<evidence type="ECO:0000313" key="12">
    <source>
        <dbReference type="EMBL" id="SJX21040.1"/>
    </source>
</evidence>